<dbReference type="SUPFAM" id="SSF48576">
    <property type="entry name" value="Terpenoid synthases"/>
    <property type="match status" value="2"/>
</dbReference>
<dbReference type="PANTHER" id="PTHR12001">
    <property type="entry name" value="GERANYLGERANYL PYROPHOSPHATE SYNTHASE"/>
    <property type="match status" value="1"/>
</dbReference>
<dbReference type="InterPro" id="IPR000092">
    <property type="entry name" value="Polyprenyl_synt"/>
</dbReference>
<evidence type="ECO:0000256" key="1">
    <source>
        <dbReference type="ARBA" id="ARBA00022679"/>
    </source>
</evidence>
<dbReference type="RefSeq" id="XP_036530870.1">
    <property type="nucleotide sequence ID" value="XM_036678576.1"/>
</dbReference>
<dbReference type="AlphaFoldDB" id="A0A8H5KWB4"/>
<feature type="compositionally biased region" description="Basic and acidic residues" evidence="4">
    <location>
        <begin position="374"/>
        <end position="383"/>
    </location>
</feature>
<name>A0A8H5KWB4_GIBSU</name>
<dbReference type="GO" id="GO:0046165">
    <property type="term" value="P:alcohol biosynthetic process"/>
    <property type="evidence" value="ECO:0007669"/>
    <property type="project" value="UniProtKB-ARBA"/>
</dbReference>
<proteinExistence type="predicted"/>
<evidence type="ECO:0000256" key="4">
    <source>
        <dbReference type="SAM" id="MobiDB-lite"/>
    </source>
</evidence>
<dbReference type="PROSITE" id="PS00723">
    <property type="entry name" value="POLYPRENYL_SYNTHASE_1"/>
    <property type="match status" value="1"/>
</dbReference>
<dbReference type="Pfam" id="PF19086">
    <property type="entry name" value="Terpene_syn_C_2"/>
    <property type="match status" value="1"/>
</dbReference>
<dbReference type="Pfam" id="PF00348">
    <property type="entry name" value="polyprenyl_synt"/>
    <property type="match status" value="1"/>
</dbReference>
<feature type="compositionally biased region" description="Polar residues" evidence="4">
    <location>
        <begin position="420"/>
        <end position="439"/>
    </location>
</feature>
<reference evidence="5 6" key="1">
    <citation type="submission" date="2020-05" db="EMBL/GenBank/DDBJ databases">
        <title>Identification and distribution of gene clusters putatively required for synthesis of sphingolipid metabolism inhibitors in phylogenetically diverse species of the filamentous fungus Fusarium.</title>
        <authorList>
            <person name="Kim H.-S."/>
            <person name="Busman M."/>
            <person name="Brown D.W."/>
            <person name="Divon H."/>
            <person name="Uhlig S."/>
            <person name="Proctor R.H."/>
        </authorList>
    </citation>
    <scope>NUCLEOTIDE SEQUENCE [LARGE SCALE GENOMIC DNA]</scope>
    <source>
        <strain evidence="5 6">NRRL 66333</strain>
    </source>
</reference>
<keyword evidence="3" id="KW-0460">Magnesium</keyword>
<feature type="compositionally biased region" description="Polar residues" evidence="4">
    <location>
        <begin position="389"/>
        <end position="398"/>
    </location>
</feature>
<dbReference type="GO" id="GO:0043386">
    <property type="term" value="P:mycotoxin biosynthetic process"/>
    <property type="evidence" value="ECO:0007669"/>
    <property type="project" value="UniProtKB-ARBA"/>
</dbReference>
<dbReference type="EMBL" id="JAAOAV010000373">
    <property type="protein sequence ID" value="KAF5579170.1"/>
    <property type="molecule type" value="Genomic_DNA"/>
</dbReference>
<dbReference type="OrthoDB" id="6921389at2759"/>
<dbReference type="GeneID" id="59313294"/>
<feature type="compositionally biased region" description="Basic and acidic residues" evidence="4">
    <location>
        <begin position="399"/>
        <end position="408"/>
    </location>
</feature>
<keyword evidence="6" id="KW-1185">Reference proteome</keyword>
<sequence length="759" mass="85415">MPLPMDFIYRYSFEPTDCDTDGLCDGVPIRKHKGLDLDEVAIYKAQYDWEEHVGPKLPFRGGMGPVHNFICLTLPECLPERLEIVSYANEFAFLHDDITDVESAETVAAENDEFLNALQQGIRDGDIESRNSGKRHLQAYIFKQMAAIDRPRALAAMNAWATFVNTGAGCAHDTNFKTFDEYLHYRSTDVGYMFWHALIIFGCAITIPDHEINLCHQLALPAIVSVTLTNDIWSYGKEAAAAEKSGKPGDFVNALVVLQRQHNCSLQEAERLCRARNKIEVAKCLQVTKETRKRSDVSQDLKDYIYHMLFGKWKCYLEHSQARLLQTKEQLESSYDPVQAAKEASMTEATEIHRLSTPDSPGIEELSVRAILEKNRQNDDKPSEWAGGSETSEPTTSDHSLENGRDDSSTACSAEEADPNSDTSIAGNGSGWTVPQSADTTHKKTWSDACAQNLPPMKDDVVMEPYRYLCSLPSKGVRNKAIDALNFWLKVPADQVNTIKAITESLHGSSLMLDDIEDHSQLRRGKPSAHAVFGEAQTINSATFKYIQSVSQLNRLTSPKALGIFVDEIRQLFIGQAYELQWTSTMICPSLDEYLQMVDGKTGGLFRLLMRLMAAESSVDDKVDFSRLCQLFGRFFQIRDDYANLKLADYTQQKGFCEDLDEGKFSLTLVIIFNEPTRSPKATAQLRNQLVQRSINKCMTFEQKILALDLIEEAGGFVETEKVLHSLYNELEVELQRLSGVFGVENHQLELILEMLRVE</sequence>
<dbReference type="Gene3D" id="1.10.600.10">
    <property type="entry name" value="Farnesyl Diphosphate Synthase"/>
    <property type="match status" value="2"/>
</dbReference>
<dbReference type="InterPro" id="IPR008949">
    <property type="entry name" value="Isoprenoid_synthase_dom_sf"/>
</dbReference>
<dbReference type="SFLD" id="SFLDS00005">
    <property type="entry name" value="Isoprenoid_Synthase_Type_I"/>
    <property type="match status" value="1"/>
</dbReference>
<dbReference type="PROSITE" id="PS00444">
    <property type="entry name" value="POLYPRENYL_SYNTHASE_2"/>
    <property type="match status" value="1"/>
</dbReference>
<feature type="region of interest" description="Disordered" evidence="4">
    <location>
        <begin position="374"/>
        <end position="440"/>
    </location>
</feature>
<evidence type="ECO:0000256" key="2">
    <source>
        <dbReference type="ARBA" id="ARBA00022723"/>
    </source>
</evidence>
<dbReference type="GO" id="GO:0008299">
    <property type="term" value="P:isoprenoid biosynthetic process"/>
    <property type="evidence" value="ECO:0007669"/>
    <property type="project" value="InterPro"/>
</dbReference>
<dbReference type="GO" id="GO:0046872">
    <property type="term" value="F:metal ion binding"/>
    <property type="evidence" value="ECO:0007669"/>
    <property type="project" value="UniProtKB-KW"/>
</dbReference>
<keyword evidence="2" id="KW-0479">Metal-binding</keyword>
<accession>A0A8H5KWB4</accession>
<dbReference type="PANTHER" id="PTHR12001:SF72">
    <property type="entry name" value="THIJ_PFPI FAMILY PROTEIN (AFU_ORTHOLOGUE AFUA_3G01210)-RELATED"/>
    <property type="match status" value="1"/>
</dbReference>
<gene>
    <name evidence="5" type="ORF">FSUBG_13661</name>
</gene>
<evidence type="ECO:0000313" key="6">
    <source>
        <dbReference type="Proteomes" id="UP000547976"/>
    </source>
</evidence>
<comment type="caution">
    <text evidence="5">The sequence shown here is derived from an EMBL/GenBank/DDBJ whole genome shotgun (WGS) entry which is preliminary data.</text>
</comment>
<dbReference type="GO" id="GO:0004659">
    <property type="term" value="F:prenyltransferase activity"/>
    <property type="evidence" value="ECO:0007669"/>
    <property type="project" value="InterPro"/>
</dbReference>
<evidence type="ECO:0000313" key="5">
    <source>
        <dbReference type="EMBL" id="KAF5579170.1"/>
    </source>
</evidence>
<evidence type="ECO:0000256" key="3">
    <source>
        <dbReference type="ARBA" id="ARBA00022842"/>
    </source>
</evidence>
<organism evidence="5 6">
    <name type="scientific">Gibberella subglutinans</name>
    <name type="common">Fusarium subglutinans</name>
    <dbReference type="NCBI Taxonomy" id="42677"/>
    <lineage>
        <taxon>Eukaryota</taxon>
        <taxon>Fungi</taxon>
        <taxon>Dikarya</taxon>
        <taxon>Ascomycota</taxon>
        <taxon>Pezizomycotina</taxon>
        <taxon>Sordariomycetes</taxon>
        <taxon>Hypocreomycetidae</taxon>
        <taxon>Hypocreales</taxon>
        <taxon>Nectriaceae</taxon>
        <taxon>Fusarium</taxon>
        <taxon>Fusarium fujikuroi species complex</taxon>
    </lineage>
</organism>
<dbReference type="Proteomes" id="UP000547976">
    <property type="component" value="Unassembled WGS sequence"/>
</dbReference>
<dbReference type="InterPro" id="IPR033749">
    <property type="entry name" value="Polyprenyl_synt_CS"/>
</dbReference>
<keyword evidence="1" id="KW-0808">Transferase</keyword>
<protein>
    <submittedName>
        <fullName evidence="5">Polyprenyl synthetase</fullName>
    </submittedName>
</protein>